<dbReference type="Proteomes" id="UP000179047">
    <property type="component" value="Unassembled WGS sequence"/>
</dbReference>
<sequence length="113" mass="12305">MERLLQRTIEIVNKGSKFIGSAKIEYARRSDDTLLPMCKEVCTLGAAALTRIAISPLLSSDIRGEIATQVIVFFSVSGLIVDFALIRTGPLMAKTERELLETKPSLGDPTPQA</sequence>
<reference evidence="1 2" key="1">
    <citation type="journal article" date="2016" name="Nat. Commun.">
        <title>Thousands of microbial genomes shed light on interconnected biogeochemical processes in an aquifer system.</title>
        <authorList>
            <person name="Anantharaman K."/>
            <person name="Brown C.T."/>
            <person name="Hug L.A."/>
            <person name="Sharon I."/>
            <person name="Castelle C.J."/>
            <person name="Probst A.J."/>
            <person name="Thomas B.C."/>
            <person name="Singh A."/>
            <person name="Wilkins M.J."/>
            <person name="Karaoz U."/>
            <person name="Brodie E.L."/>
            <person name="Williams K.H."/>
            <person name="Hubbard S.S."/>
            <person name="Banfield J.F."/>
        </authorList>
    </citation>
    <scope>NUCLEOTIDE SEQUENCE [LARGE SCALE GENOMIC DNA]</scope>
</reference>
<protein>
    <submittedName>
        <fullName evidence="1">Uncharacterized protein</fullName>
    </submittedName>
</protein>
<dbReference type="EMBL" id="MGKP01000012">
    <property type="protein sequence ID" value="OGN28778.1"/>
    <property type="molecule type" value="Genomic_DNA"/>
</dbReference>
<evidence type="ECO:0000313" key="2">
    <source>
        <dbReference type="Proteomes" id="UP000179047"/>
    </source>
</evidence>
<dbReference type="AlphaFoldDB" id="A0A1F8GVR9"/>
<accession>A0A1F8GVR9</accession>
<gene>
    <name evidence="1" type="ORF">A3A33_03280</name>
</gene>
<comment type="caution">
    <text evidence="1">The sequence shown here is derived from an EMBL/GenBank/DDBJ whole genome shotgun (WGS) entry which is preliminary data.</text>
</comment>
<organism evidence="1 2">
    <name type="scientific">Candidatus Yanofskybacteria bacterium RIFCSPLOWO2_01_FULL_49_25</name>
    <dbReference type="NCBI Taxonomy" id="1802701"/>
    <lineage>
        <taxon>Bacteria</taxon>
        <taxon>Candidatus Yanofskyibacteriota</taxon>
    </lineage>
</organism>
<name>A0A1F8GVR9_9BACT</name>
<proteinExistence type="predicted"/>
<evidence type="ECO:0000313" key="1">
    <source>
        <dbReference type="EMBL" id="OGN28778.1"/>
    </source>
</evidence>